<dbReference type="Gene3D" id="3.40.630.30">
    <property type="match status" value="1"/>
</dbReference>
<evidence type="ECO:0000313" key="2">
    <source>
        <dbReference type="Proteomes" id="UP001515100"/>
    </source>
</evidence>
<evidence type="ECO:0008006" key="3">
    <source>
        <dbReference type="Google" id="ProtNLM"/>
    </source>
</evidence>
<comment type="caution">
    <text evidence="1">The sequence shown here is derived from an EMBL/GenBank/DDBJ whole genome shotgun (WGS) entry which is preliminary data.</text>
</comment>
<organism evidence="1 2">
    <name type="scientific">Aeromicrobium fastidiosum</name>
    <dbReference type="NCBI Taxonomy" id="52699"/>
    <lineage>
        <taxon>Bacteria</taxon>
        <taxon>Bacillati</taxon>
        <taxon>Actinomycetota</taxon>
        <taxon>Actinomycetes</taxon>
        <taxon>Propionibacteriales</taxon>
        <taxon>Nocardioidaceae</taxon>
        <taxon>Aeromicrobium</taxon>
    </lineage>
</organism>
<name>A0A641AP27_9ACTN</name>
<proteinExistence type="predicted"/>
<sequence length="234" mass="25378">MTAPLRFVFDPTGDELDAAKRCEADVFLETYGNTTEEFDREYGPYEESTGFMTVLEDDGTAVATARFITPGPAGLKTLNDVSRPPWEVDGMRSARSAGVDPDRTWDIATIAVRKGKGRGGLCAAALYHGIITAGLANEIDTIVMIMDSHARQLLTGLGMQTQALPGTSTGEYLGSTSSTPLWGHLRRAMEQQRHESPDAYRLIFQGVGLDGIALPTDWTWRHGAARRAESPTSA</sequence>
<evidence type="ECO:0000313" key="1">
    <source>
        <dbReference type="EMBL" id="KAA1379695.1"/>
    </source>
</evidence>
<gene>
    <name evidence="1" type="ORF">ESP62_000275</name>
</gene>
<dbReference type="EMBL" id="SDPP02000001">
    <property type="protein sequence ID" value="KAA1379695.1"/>
    <property type="molecule type" value="Genomic_DNA"/>
</dbReference>
<dbReference type="AlphaFoldDB" id="A0A641AP27"/>
<keyword evidence="2" id="KW-1185">Reference proteome</keyword>
<dbReference type="RefSeq" id="WP_129179449.1">
    <property type="nucleotide sequence ID" value="NZ_JAGIOG010000001.1"/>
</dbReference>
<reference evidence="1" key="1">
    <citation type="submission" date="2019-09" db="EMBL/GenBank/DDBJ databases">
        <authorList>
            <person name="Li J."/>
        </authorList>
    </citation>
    <scope>NUCLEOTIDE SEQUENCE [LARGE SCALE GENOMIC DNA]</scope>
    <source>
        <strain evidence="1">NRBC 14897</strain>
    </source>
</reference>
<dbReference type="Proteomes" id="UP001515100">
    <property type="component" value="Unassembled WGS sequence"/>
</dbReference>
<dbReference type="InterPro" id="IPR016181">
    <property type="entry name" value="Acyl_CoA_acyltransferase"/>
</dbReference>
<protein>
    <recommendedName>
        <fullName evidence="3">GNAT family N-acetyltransferase</fullName>
    </recommendedName>
</protein>
<accession>A0A641AP27</accession>
<dbReference type="OrthoDB" id="5177648at2"/>
<dbReference type="SUPFAM" id="SSF55729">
    <property type="entry name" value="Acyl-CoA N-acyltransferases (Nat)"/>
    <property type="match status" value="1"/>
</dbReference>